<feature type="compositionally biased region" description="Polar residues" evidence="4">
    <location>
        <begin position="75"/>
        <end position="95"/>
    </location>
</feature>
<dbReference type="AlphaFoldDB" id="A0A1D2NN87"/>
<feature type="compositionally biased region" description="Low complexity" evidence="4">
    <location>
        <begin position="592"/>
        <end position="601"/>
    </location>
</feature>
<feature type="domain" description="Spaetzle" evidence="6">
    <location>
        <begin position="428"/>
        <end position="522"/>
    </location>
</feature>
<dbReference type="InterPro" id="IPR032104">
    <property type="entry name" value="Spaetzle"/>
</dbReference>
<dbReference type="GO" id="GO:0005615">
    <property type="term" value="C:extracellular space"/>
    <property type="evidence" value="ECO:0007669"/>
    <property type="project" value="UniProtKB-ARBA"/>
</dbReference>
<feature type="region of interest" description="Disordered" evidence="4">
    <location>
        <begin position="275"/>
        <end position="301"/>
    </location>
</feature>
<name>A0A1D2NN87_ORCCI</name>
<dbReference type="STRING" id="48709.A0A1D2NN87"/>
<evidence type="ECO:0000256" key="3">
    <source>
        <dbReference type="ARBA" id="ARBA00023180"/>
    </source>
</evidence>
<dbReference type="PANTHER" id="PTHR23199:SF12">
    <property type="entry name" value="NEUROTROPHIN 1-RELATED"/>
    <property type="match status" value="1"/>
</dbReference>
<evidence type="ECO:0000256" key="5">
    <source>
        <dbReference type="SAM" id="SignalP"/>
    </source>
</evidence>
<dbReference type="GO" id="GO:0005121">
    <property type="term" value="F:Toll binding"/>
    <property type="evidence" value="ECO:0007669"/>
    <property type="project" value="TreeGrafter"/>
</dbReference>
<feature type="chain" id="PRO_5008905793" evidence="5">
    <location>
        <begin position="20"/>
        <end position="627"/>
    </location>
</feature>
<evidence type="ECO:0000313" key="7">
    <source>
        <dbReference type="EMBL" id="ODN06406.1"/>
    </source>
</evidence>
<dbReference type="GO" id="GO:0045087">
    <property type="term" value="P:innate immune response"/>
    <property type="evidence" value="ECO:0007669"/>
    <property type="project" value="TreeGrafter"/>
</dbReference>
<feature type="compositionally biased region" description="Polar residues" evidence="4">
    <location>
        <begin position="34"/>
        <end position="47"/>
    </location>
</feature>
<dbReference type="Gene3D" id="2.10.90.10">
    <property type="entry name" value="Cystine-knot cytokines"/>
    <property type="match status" value="1"/>
</dbReference>
<feature type="compositionally biased region" description="Low complexity" evidence="4">
    <location>
        <begin position="547"/>
        <end position="559"/>
    </location>
</feature>
<reference evidence="7 8" key="1">
    <citation type="journal article" date="2016" name="Genome Biol. Evol.">
        <title>Gene Family Evolution Reflects Adaptation to Soil Environmental Stressors in the Genome of the Collembolan Orchesella cincta.</title>
        <authorList>
            <person name="Faddeeva-Vakhrusheva A."/>
            <person name="Derks M.F."/>
            <person name="Anvar S.Y."/>
            <person name="Agamennone V."/>
            <person name="Suring W."/>
            <person name="Smit S."/>
            <person name="van Straalen N.M."/>
            <person name="Roelofs D."/>
        </authorList>
    </citation>
    <scope>NUCLEOTIDE SEQUENCE [LARGE SCALE GENOMIC DNA]</scope>
    <source>
        <tissue evidence="7">Mixed pool</tissue>
    </source>
</reference>
<evidence type="ECO:0000259" key="6">
    <source>
        <dbReference type="Pfam" id="PF16077"/>
    </source>
</evidence>
<dbReference type="PANTHER" id="PTHR23199">
    <property type="entry name" value="NEUROTROPHIN 1-RELATED"/>
    <property type="match status" value="1"/>
</dbReference>
<evidence type="ECO:0000256" key="1">
    <source>
        <dbReference type="ARBA" id="ARBA00022729"/>
    </source>
</evidence>
<dbReference type="InterPro" id="IPR029034">
    <property type="entry name" value="Cystine-knot_cytokine"/>
</dbReference>
<keyword evidence="3" id="KW-0325">Glycoprotein</keyword>
<keyword evidence="1 5" id="KW-0732">Signal</keyword>
<protein>
    <submittedName>
        <fullName evidence="7">Protein spaetzle</fullName>
    </submittedName>
</protein>
<dbReference type="OrthoDB" id="6359065at2759"/>
<evidence type="ECO:0000256" key="2">
    <source>
        <dbReference type="ARBA" id="ARBA00023157"/>
    </source>
</evidence>
<dbReference type="SUPFAM" id="SSF57501">
    <property type="entry name" value="Cystine-knot cytokines"/>
    <property type="match status" value="1"/>
</dbReference>
<dbReference type="GO" id="GO:0008083">
    <property type="term" value="F:growth factor activity"/>
    <property type="evidence" value="ECO:0007669"/>
    <property type="project" value="TreeGrafter"/>
</dbReference>
<feature type="compositionally biased region" description="Polar residues" evidence="4">
    <location>
        <begin position="602"/>
        <end position="627"/>
    </location>
</feature>
<organism evidence="7 8">
    <name type="scientific">Orchesella cincta</name>
    <name type="common">Springtail</name>
    <name type="synonym">Podura cincta</name>
    <dbReference type="NCBI Taxonomy" id="48709"/>
    <lineage>
        <taxon>Eukaryota</taxon>
        <taxon>Metazoa</taxon>
        <taxon>Ecdysozoa</taxon>
        <taxon>Arthropoda</taxon>
        <taxon>Hexapoda</taxon>
        <taxon>Collembola</taxon>
        <taxon>Entomobryomorpha</taxon>
        <taxon>Entomobryoidea</taxon>
        <taxon>Orchesellidae</taxon>
        <taxon>Orchesellinae</taxon>
        <taxon>Orchesella</taxon>
    </lineage>
</organism>
<feature type="compositionally biased region" description="Low complexity" evidence="4">
    <location>
        <begin position="232"/>
        <end position="243"/>
    </location>
</feature>
<accession>A0A1D2NN87</accession>
<keyword evidence="2" id="KW-1015">Disulfide bond</keyword>
<dbReference type="InterPro" id="IPR052444">
    <property type="entry name" value="Spz/Toll_ligand-like"/>
</dbReference>
<feature type="region of interest" description="Disordered" evidence="4">
    <location>
        <begin position="143"/>
        <end position="243"/>
    </location>
</feature>
<gene>
    <name evidence="7" type="ORF">Ocin01_00273</name>
</gene>
<dbReference type="Proteomes" id="UP000094527">
    <property type="component" value="Unassembled WGS sequence"/>
</dbReference>
<feature type="compositionally biased region" description="Polar residues" evidence="4">
    <location>
        <begin position="200"/>
        <end position="215"/>
    </location>
</feature>
<feature type="signal peptide" evidence="5">
    <location>
        <begin position="1"/>
        <end position="19"/>
    </location>
</feature>
<comment type="caution">
    <text evidence="7">The sequence shown here is derived from an EMBL/GenBank/DDBJ whole genome shotgun (WGS) entry which is preliminary data.</text>
</comment>
<keyword evidence="8" id="KW-1185">Reference proteome</keyword>
<evidence type="ECO:0000313" key="8">
    <source>
        <dbReference type="Proteomes" id="UP000094527"/>
    </source>
</evidence>
<dbReference type="Pfam" id="PF16077">
    <property type="entry name" value="Spaetzle"/>
    <property type="match status" value="1"/>
</dbReference>
<feature type="compositionally biased region" description="Basic and acidic residues" evidence="4">
    <location>
        <begin position="146"/>
        <end position="167"/>
    </location>
</feature>
<proteinExistence type="predicted"/>
<dbReference type="EMBL" id="LJIJ01000006">
    <property type="protein sequence ID" value="ODN06406.1"/>
    <property type="molecule type" value="Genomic_DNA"/>
</dbReference>
<feature type="compositionally biased region" description="Polar residues" evidence="4">
    <location>
        <begin position="578"/>
        <end position="591"/>
    </location>
</feature>
<dbReference type="GO" id="GO:0021556">
    <property type="term" value="P:central nervous system formation"/>
    <property type="evidence" value="ECO:0007669"/>
    <property type="project" value="TreeGrafter"/>
</dbReference>
<feature type="region of interest" description="Disordered" evidence="4">
    <location>
        <begin position="531"/>
        <end position="627"/>
    </location>
</feature>
<feature type="region of interest" description="Disordered" evidence="4">
    <location>
        <begin position="33"/>
        <end position="114"/>
    </location>
</feature>
<sequence>MRIAILLCPCVLLDALVNCASVEVGSHLPPVASHLNSSSINNRSNVGDSHGPLATNSQNDPREDHSSRNSRRLQTRQVSTSEWIFSSLVQPDQAPSSSTSQQTRQQRRGNSGLAYRSVAPVATANYYTNYYRNHNIYAQQTARHINGNDDKSPEGRRYSGHASDKPETFSADNRGALPAATTVDNSALGLSRRRAPSPLLPSTNDVGNSMSSVTSKMPEVQPGLGTTGLSKTAPATDPTTLLLTDRPTSTQEMQITNDDDLQFEARAEIGRGMKRPREMNSGTDSDSLHFEDSAPIVFPGTTTMSDRAATLRPYMRPGKDGDTFAPDNMKVNPFDARLIDGWKRLYELRKKSQSFDDSKKSSIASDQSADAKIINMLTIHGTPKCAALGGYCTEIDSYPRSFFNQILNKTLSPDIFKNIFGETTDNKTVEHTIYPKAAQNRKGKFMYIVNHDEYLQGIRVETCTKERDTCNMFDEQGLEGHLPGYTSICKQKYIYKKLLAFTPDGKAMPDTFRLPSCCVCHIRSKFISDRINPGADIGDSDVHPTMSADDNSWSPSSSTHDPHETSSVDPLDSGGITFPTSTNDDLSSYQVPTPTTSTSSSRINSQHQTVGQQHNRAENQTASRRLH</sequence>
<evidence type="ECO:0000256" key="4">
    <source>
        <dbReference type="SAM" id="MobiDB-lite"/>
    </source>
</evidence>